<comment type="caution">
    <text evidence="1">The sequence shown here is derived from an EMBL/GenBank/DDBJ whole genome shotgun (WGS) entry which is preliminary data.</text>
</comment>
<keyword evidence="2" id="KW-1185">Reference proteome</keyword>
<organism evidence="1 2">
    <name type="scientific">Methanobacterium bryantii</name>
    <dbReference type="NCBI Taxonomy" id="2161"/>
    <lineage>
        <taxon>Archaea</taxon>
        <taxon>Methanobacteriati</taxon>
        <taxon>Methanobacteriota</taxon>
        <taxon>Methanomada group</taxon>
        <taxon>Methanobacteria</taxon>
        <taxon>Methanobacteriales</taxon>
        <taxon>Methanobacteriaceae</taxon>
        <taxon>Methanobacterium</taxon>
    </lineage>
</organism>
<name>A0A2A2H9X5_METBR</name>
<dbReference type="EMBL" id="LMVM01000001">
    <property type="protein sequence ID" value="PAV06116.1"/>
    <property type="molecule type" value="Genomic_DNA"/>
</dbReference>
<dbReference type="AlphaFoldDB" id="A0A2A2H9X5"/>
<dbReference type="Proteomes" id="UP000217784">
    <property type="component" value="Unassembled WGS sequence"/>
</dbReference>
<protein>
    <submittedName>
        <fullName evidence="1">Uncharacterized protein</fullName>
    </submittedName>
</protein>
<evidence type="ECO:0000313" key="1">
    <source>
        <dbReference type="EMBL" id="PAV06116.1"/>
    </source>
</evidence>
<gene>
    <name evidence="1" type="ORF">ASJ80_14890</name>
</gene>
<reference evidence="1 2" key="1">
    <citation type="journal article" date="2017" name="BMC Genomics">
        <title>Genomic analysis of methanogenic archaea reveals a shift towards energy conservation.</title>
        <authorList>
            <person name="Gilmore S.P."/>
            <person name="Henske J.K."/>
            <person name="Sexton J.A."/>
            <person name="Solomon K.V."/>
            <person name="Seppala S."/>
            <person name="Yoo J.I."/>
            <person name="Huyett L.M."/>
            <person name="Pressman A."/>
            <person name="Cogan J.Z."/>
            <person name="Kivenson V."/>
            <person name="Peng X."/>
            <person name="Tan Y."/>
            <person name="Valentine D.L."/>
            <person name="O'Malley M.A."/>
        </authorList>
    </citation>
    <scope>NUCLEOTIDE SEQUENCE [LARGE SCALE GENOMIC DNA]</scope>
    <source>
        <strain evidence="1 2">M.o.H.</strain>
    </source>
</reference>
<evidence type="ECO:0000313" key="2">
    <source>
        <dbReference type="Proteomes" id="UP000217784"/>
    </source>
</evidence>
<sequence length="68" mass="7996">MPQTLLKIYDFGASKNGVFACFAFEGPKKIKNFFDDFDRFLKLKKRSIRIFDSCSKPFGFESFLNREI</sequence>
<proteinExistence type="predicted"/>
<accession>A0A2A2H9X5</accession>